<keyword evidence="2" id="KW-1185">Reference proteome</keyword>
<evidence type="ECO:0000313" key="1">
    <source>
        <dbReference type="EMBL" id="KAJ8126751.1"/>
    </source>
</evidence>
<organism evidence="1 2">
    <name type="scientific">Lasiodiplodia mahajangana</name>
    <dbReference type="NCBI Taxonomy" id="1108764"/>
    <lineage>
        <taxon>Eukaryota</taxon>
        <taxon>Fungi</taxon>
        <taxon>Dikarya</taxon>
        <taxon>Ascomycota</taxon>
        <taxon>Pezizomycotina</taxon>
        <taxon>Dothideomycetes</taxon>
        <taxon>Dothideomycetes incertae sedis</taxon>
        <taxon>Botryosphaeriales</taxon>
        <taxon>Botryosphaeriaceae</taxon>
        <taxon>Lasiodiplodia</taxon>
    </lineage>
</organism>
<dbReference type="EMBL" id="JAPUUL010001714">
    <property type="protein sequence ID" value="KAJ8126751.1"/>
    <property type="molecule type" value="Genomic_DNA"/>
</dbReference>
<gene>
    <name evidence="1" type="ORF">O1611_g6886</name>
</gene>
<protein>
    <submittedName>
        <fullName evidence="1">Uncharacterized protein</fullName>
    </submittedName>
</protein>
<sequence length="429" mass="46134">MSQDLDAMFGMHGPDLGPFEEICKNIHNHPEPDTFEERVACVASKHLQDLGFDVTTDIGGYGVVGILRNGDGPTLMLYADMDALPILENTGVSSASETVSNDAGGTERPVMHACLRTRHTRPSSTLVNYTIKLGDKMTLSVLVMAVASLLKHAAKAGKWLGTLTCVFQPNEGNGTGAKAMVERGLYNHTPKPDIVLAQHIDYCGNGNIAIRAGPRASAADSFLVTVHGKGGHASKLGSCIDPIMGCDMVVWLRSIVSRLAALQDEVILTCGSFHGGDAHDNIPDFVKFKVDIRTYNEKARAKVLKTMHDTMDAKAQASDAPKLPTIERTHEYPLTSHDPKLTEGDQSVFIGHSGESGVEEMEGLAGSQDFPNLELPHNTPYVIWFWGPAGAKEGTLDHSAESCPSIMATLQVGVRAMSMAALSYLTRNL</sequence>
<dbReference type="Proteomes" id="UP001153332">
    <property type="component" value="Unassembled WGS sequence"/>
</dbReference>
<accession>A0ACC2JH49</accession>
<reference evidence="1" key="1">
    <citation type="submission" date="2022-12" db="EMBL/GenBank/DDBJ databases">
        <title>Genome Sequence of Lasiodiplodia mahajangana.</title>
        <authorList>
            <person name="Buettner E."/>
        </authorList>
    </citation>
    <scope>NUCLEOTIDE SEQUENCE</scope>
    <source>
        <strain evidence="1">VT137</strain>
    </source>
</reference>
<comment type="caution">
    <text evidence="1">The sequence shown here is derived from an EMBL/GenBank/DDBJ whole genome shotgun (WGS) entry which is preliminary data.</text>
</comment>
<evidence type="ECO:0000313" key="2">
    <source>
        <dbReference type="Proteomes" id="UP001153332"/>
    </source>
</evidence>
<proteinExistence type="predicted"/>
<name>A0ACC2JH49_9PEZI</name>